<feature type="transmembrane region" description="Helical" evidence="6">
    <location>
        <begin position="74"/>
        <end position="98"/>
    </location>
</feature>
<feature type="transmembrane region" description="Helical" evidence="6">
    <location>
        <begin position="41"/>
        <end position="62"/>
    </location>
</feature>
<name>A0ABW5NCP1_9FLAO</name>
<feature type="transmembrane region" description="Helical" evidence="6">
    <location>
        <begin position="158"/>
        <end position="182"/>
    </location>
</feature>
<feature type="transmembrane region" description="Helical" evidence="6">
    <location>
        <begin position="189"/>
        <end position="208"/>
    </location>
</feature>
<dbReference type="Gene3D" id="1.10.3730.20">
    <property type="match status" value="2"/>
</dbReference>
<evidence type="ECO:0000313" key="9">
    <source>
        <dbReference type="Proteomes" id="UP001597459"/>
    </source>
</evidence>
<dbReference type="RefSeq" id="WP_176029917.1">
    <property type="nucleotide sequence ID" value="NZ_JBHSJV010000001.1"/>
</dbReference>
<feature type="transmembrane region" description="Helical" evidence="6">
    <location>
        <begin position="251"/>
        <end position="270"/>
    </location>
</feature>
<feature type="domain" description="EamA" evidence="7">
    <location>
        <begin position="9"/>
        <end position="145"/>
    </location>
</feature>
<feature type="transmembrane region" description="Helical" evidence="6">
    <location>
        <begin position="220"/>
        <end position="239"/>
    </location>
</feature>
<evidence type="ECO:0000256" key="1">
    <source>
        <dbReference type="ARBA" id="ARBA00004141"/>
    </source>
</evidence>
<evidence type="ECO:0000256" key="3">
    <source>
        <dbReference type="ARBA" id="ARBA00022692"/>
    </source>
</evidence>
<evidence type="ECO:0000259" key="7">
    <source>
        <dbReference type="Pfam" id="PF00892"/>
    </source>
</evidence>
<evidence type="ECO:0000256" key="4">
    <source>
        <dbReference type="ARBA" id="ARBA00022989"/>
    </source>
</evidence>
<keyword evidence="5 6" id="KW-0472">Membrane</keyword>
<keyword evidence="4 6" id="KW-1133">Transmembrane helix</keyword>
<evidence type="ECO:0000256" key="2">
    <source>
        <dbReference type="ARBA" id="ARBA00007362"/>
    </source>
</evidence>
<dbReference type="InterPro" id="IPR000620">
    <property type="entry name" value="EamA_dom"/>
</dbReference>
<keyword evidence="3 6" id="KW-0812">Transmembrane</keyword>
<comment type="similarity">
    <text evidence="2">Belongs to the EamA transporter family.</text>
</comment>
<dbReference type="InterPro" id="IPR050638">
    <property type="entry name" value="AA-Vitamin_Transporters"/>
</dbReference>
<dbReference type="PANTHER" id="PTHR32322">
    <property type="entry name" value="INNER MEMBRANE TRANSPORTER"/>
    <property type="match status" value="1"/>
</dbReference>
<organism evidence="8 9">
    <name type="scientific">Aquimarina hainanensis</name>
    <dbReference type="NCBI Taxonomy" id="1578017"/>
    <lineage>
        <taxon>Bacteria</taxon>
        <taxon>Pseudomonadati</taxon>
        <taxon>Bacteroidota</taxon>
        <taxon>Flavobacteriia</taxon>
        <taxon>Flavobacteriales</taxon>
        <taxon>Flavobacteriaceae</taxon>
        <taxon>Aquimarina</taxon>
    </lineage>
</organism>
<dbReference type="PANTHER" id="PTHR32322:SF2">
    <property type="entry name" value="EAMA DOMAIN-CONTAINING PROTEIN"/>
    <property type="match status" value="1"/>
</dbReference>
<gene>
    <name evidence="8" type="ORF">ACFSTE_19905</name>
</gene>
<dbReference type="EMBL" id="JBHULX010000039">
    <property type="protein sequence ID" value="MFD2593113.1"/>
    <property type="molecule type" value="Genomic_DNA"/>
</dbReference>
<feature type="transmembrane region" description="Helical" evidence="6">
    <location>
        <begin position="104"/>
        <end position="122"/>
    </location>
</feature>
<proteinExistence type="inferred from homology"/>
<accession>A0ABW5NCP1</accession>
<dbReference type="Pfam" id="PF00892">
    <property type="entry name" value="EamA"/>
    <property type="match status" value="2"/>
</dbReference>
<feature type="transmembrane region" description="Helical" evidence="6">
    <location>
        <begin position="129"/>
        <end position="146"/>
    </location>
</feature>
<feature type="transmembrane region" description="Helical" evidence="6">
    <location>
        <begin position="276"/>
        <end position="293"/>
    </location>
</feature>
<evidence type="ECO:0000256" key="5">
    <source>
        <dbReference type="ARBA" id="ARBA00023136"/>
    </source>
</evidence>
<dbReference type="InterPro" id="IPR037185">
    <property type="entry name" value="EmrE-like"/>
</dbReference>
<comment type="subcellular location">
    <subcellularLocation>
        <location evidence="1">Membrane</location>
        <topology evidence="1">Multi-pass membrane protein</topology>
    </subcellularLocation>
</comment>
<dbReference type="SUPFAM" id="SSF103481">
    <property type="entry name" value="Multidrug resistance efflux transporter EmrE"/>
    <property type="match status" value="2"/>
</dbReference>
<dbReference type="Proteomes" id="UP001597459">
    <property type="component" value="Unassembled WGS sequence"/>
</dbReference>
<protein>
    <submittedName>
        <fullName evidence="8">DMT family transporter</fullName>
    </submittedName>
</protein>
<evidence type="ECO:0000256" key="6">
    <source>
        <dbReference type="SAM" id="Phobius"/>
    </source>
</evidence>
<keyword evidence="9" id="KW-1185">Reference proteome</keyword>
<reference evidence="9" key="1">
    <citation type="journal article" date="2019" name="Int. J. Syst. Evol. Microbiol.">
        <title>The Global Catalogue of Microorganisms (GCM) 10K type strain sequencing project: providing services to taxonomists for standard genome sequencing and annotation.</title>
        <authorList>
            <consortium name="The Broad Institute Genomics Platform"/>
            <consortium name="The Broad Institute Genome Sequencing Center for Infectious Disease"/>
            <person name="Wu L."/>
            <person name="Ma J."/>
        </authorList>
    </citation>
    <scope>NUCLEOTIDE SEQUENCE [LARGE SCALE GENOMIC DNA]</scope>
    <source>
        <strain evidence="9">KCTC 42423</strain>
    </source>
</reference>
<sequence>MKTNSSTYTGIVFAILGVILFSAKAVLVKMAYEYQISSEHLLLFRMIFSLPFYIVIGIWSRLKHPEKVTQSDYGWVLFFGVIGYYLASYFDFLGLQYIKAGLERIILFIYPTLVLLISRFFFKKKISNRQLIAIGITYVGVTITFWEEVGANSSHLELGAFLIFLSALTYASYLVGSGWLIPKFGVVTFTSYVMIVSSICVLVQYLLFDREDLTVYPTEVYLIGGIMAIFSTLAPSYLVSAAIARLGASNFSIIASLGPASTIVLAYFLLGEQLSSVQMIGSGIVIIGIYIVTRKKRQ</sequence>
<evidence type="ECO:0000313" key="8">
    <source>
        <dbReference type="EMBL" id="MFD2593113.1"/>
    </source>
</evidence>
<feature type="domain" description="EamA" evidence="7">
    <location>
        <begin position="158"/>
        <end position="293"/>
    </location>
</feature>
<comment type="caution">
    <text evidence="8">The sequence shown here is derived from an EMBL/GenBank/DDBJ whole genome shotgun (WGS) entry which is preliminary data.</text>
</comment>